<dbReference type="Proteomes" id="UP000070226">
    <property type="component" value="Unassembled WGS sequence"/>
</dbReference>
<dbReference type="PANTHER" id="PTHR46797">
    <property type="entry name" value="HTH-TYPE TRANSCRIPTIONAL REGULATOR"/>
    <property type="match status" value="1"/>
</dbReference>
<gene>
    <name evidence="3" type="ORF">HMPREF3233_01627</name>
</gene>
<dbReference type="InterPro" id="IPR050807">
    <property type="entry name" value="TransReg_Diox_bact_type"/>
</dbReference>
<dbReference type="AlphaFoldDB" id="A0A133S239"/>
<dbReference type="Pfam" id="PF01381">
    <property type="entry name" value="HTH_3"/>
    <property type="match status" value="1"/>
</dbReference>
<feature type="domain" description="HTH cro/C1-type" evidence="2">
    <location>
        <begin position="30"/>
        <end position="86"/>
    </location>
</feature>
<dbReference type="PATRIC" id="fig|39777.7.peg.1594"/>
<dbReference type="EMBL" id="LRQT01000091">
    <property type="protein sequence ID" value="KXA62445.1"/>
    <property type="molecule type" value="Genomic_DNA"/>
</dbReference>
<evidence type="ECO:0000313" key="4">
    <source>
        <dbReference type="Proteomes" id="UP000070226"/>
    </source>
</evidence>
<protein>
    <submittedName>
        <fullName evidence="3">DNA-binding helix-turn-helix protein</fullName>
    </submittedName>
</protein>
<proteinExistence type="predicted"/>
<evidence type="ECO:0000259" key="2">
    <source>
        <dbReference type="PROSITE" id="PS50943"/>
    </source>
</evidence>
<evidence type="ECO:0000313" key="3">
    <source>
        <dbReference type="EMBL" id="KXA62445.1"/>
    </source>
</evidence>
<name>A0A133S239_9FIRM</name>
<accession>A0A133S239</accession>
<comment type="caution">
    <text evidence="3">The sequence shown here is derived from an EMBL/GenBank/DDBJ whole genome shotgun (WGS) entry which is preliminary data.</text>
</comment>
<sequence length="97" mass="11235">MERRLYRKEANQVGLDVKKTIIFRQVGAKIAYYRTLRGVTQIQLAKRIGISADTLGQIERGKYNNNISLFMLLDIAEELSIDVVLLLSFTDQDKQMW</sequence>
<dbReference type="CDD" id="cd00093">
    <property type="entry name" value="HTH_XRE"/>
    <property type="match status" value="1"/>
</dbReference>
<dbReference type="GO" id="GO:0003700">
    <property type="term" value="F:DNA-binding transcription factor activity"/>
    <property type="evidence" value="ECO:0007669"/>
    <property type="project" value="TreeGrafter"/>
</dbReference>
<reference evidence="3 4" key="1">
    <citation type="submission" date="2016-01" db="EMBL/GenBank/DDBJ databases">
        <authorList>
            <person name="Oliw E.H."/>
        </authorList>
    </citation>
    <scope>NUCLEOTIDE SEQUENCE [LARGE SCALE GENOMIC DNA]</scope>
    <source>
        <strain evidence="3 4">CMW7756B</strain>
    </source>
</reference>
<dbReference type="SMART" id="SM00530">
    <property type="entry name" value="HTH_XRE"/>
    <property type="match status" value="1"/>
</dbReference>
<dbReference type="InterPro" id="IPR001387">
    <property type="entry name" value="Cro/C1-type_HTH"/>
</dbReference>
<dbReference type="SUPFAM" id="SSF47413">
    <property type="entry name" value="lambda repressor-like DNA-binding domains"/>
    <property type="match status" value="1"/>
</dbReference>
<organism evidence="3">
    <name type="scientific">Veillonella atypica</name>
    <dbReference type="NCBI Taxonomy" id="39777"/>
    <lineage>
        <taxon>Bacteria</taxon>
        <taxon>Bacillati</taxon>
        <taxon>Bacillota</taxon>
        <taxon>Negativicutes</taxon>
        <taxon>Veillonellales</taxon>
        <taxon>Veillonellaceae</taxon>
        <taxon>Veillonella</taxon>
    </lineage>
</organism>
<dbReference type="InterPro" id="IPR010982">
    <property type="entry name" value="Lambda_DNA-bd_dom_sf"/>
</dbReference>
<dbReference type="GO" id="GO:0005829">
    <property type="term" value="C:cytosol"/>
    <property type="evidence" value="ECO:0007669"/>
    <property type="project" value="TreeGrafter"/>
</dbReference>
<dbReference type="PANTHER" id="PTHR46797:SF1">
    <property type="entry name" value="METHYLPHOSPHONATE SYNTHASE"/>
    <property type="match status" value="1"/>
</dbReference>
<dbReference type="GO" id="GO:0003677">
    <property type="term" value="F:DNA binding"/>
    <property type="evidence" value="ECO:0007669"/>
    <property type="project" value="UniProtKB-KW"/>
</dbReference>
<keyword evidence="1 3" id="KW-0238">DNA-binding</keyword>
<dbReference type="Gene3D" id="1.10.260.40">
    <property type="entry name" value="lambda repressor-like DNA-binding domains"/>
    <property type="match status" value="1"/>
</dbReference>
<evidence type="ECO:0000256" key="1">
    <source>
        <dbReference type="ARBA" id="ARBA00023125"/>
    </source>
</evidence>
<dbReference type="PROSITE" id="PS50943">
    <property type="entry name" value="HTH_CROC1"/>
    <property type="match status" value="1"/>
</dbReference>